<evidence type="ECO:0000256" key="1">
    <source>
        <dbReference type="SAM" id="MobiDB-lite"/>
    </source>
</evidence>
<organism evidence="2 3">
    <name type="scientific">Spongiactinospora gelatinilytica</name>
    <dbReference type="NCBI Taxonomy" id="2666298"/>
    <lineage>
        <taxon>Bacteria</taxon>
        <taxon>Bacillati</taxon>
        <taxon>Actinomycetota</taxon>
        <taxon>Actinomycetes</taxon>
        <taxon>Streptosporangiales</taxon>
        <taxon>Streptosporangiaceae</taxon>
        <taxon>Spongiactinospora</taxon>
    </lineage>
</organism>
<dbReference type="Proteomes" id="UP000248544">
    <property type="component" value="Unassembled WGS sequence"/>
</dbReference>
<keyword evidence="3" id="KW-1185">Reference proteome</keyword>
<comment type="caution">
    <text evidence="2">The sequence shown here is derived from an EMBL/GenBank/DDBJ whole genome shotgun (WGS) entry which is preliminary data.</text>
</comment>
<proteinExistence type="predicted"/>
<gene>
    <name evidence="2" type="ORF">C1I98_31130</name>
</gene>
<name>A0A2W2F2T1_9ACTN</name>
<reference evidence="2 3" key="1">
    <citation type="submission" date="2018-01" db="EMBL/GenBank/DDBJ databases">
        <title>Draft genome sequence of Sphaerisporangium sp. 7K107.</title>
        <authorList>
            <person name="Sahin N."/>
            <person name="Saygin H."/>
            <person name="Ay H."/>
        </authorList>
    </citation>
    <scope>NUCLEOTIDE SEQUENCE [LARGE SCALE GENOMIC DNA]</scope>
    <source>
        <strain evidence="2 3">7K107</strain>
    </source>
</reference>
<evidence type="ECO:0000313" key="3">
    <source>
        <dbReference type="Proteomes" id="UP000248544"/>
    </source>
</evidence>
<accession>A0A2W2F2T1</accession>
<evidence type="ECO:0000313" key="2">
    <source>
        <dbReference type="EMBL" id="PZG30512.1"/>
    </source>
</evidence>
<dbReference type="EMBL" id="POUA01000351">
    <property type="protein sequence ID" value="PZG30512.1"/>
    <property type="molecule type" value="Genomic_DNA"/>
</dbReference>
<sequence>MLEDDRTVTPVARKLEVQLGDSASDGEQAGRAAGDLGAGACPDPGAGAAEGRTAGEADVAVNPVGKRAA</sequence>
<feature type="region of interest" description="Disordered" evidence="1">
    <location>
        <begin position="19"/>
        <end position="54"/>
    </location>
</feature>
<feature type="compositionally biased region" description="Low complexity" evidence="1">
    <location>
        <begin position="29"/>
        <end position="54"/>
    </location>
</feature>
<protein>
    <submittedName>
        <fullName evidence="2">Uncharacterized protein</fullName>
    </submittedName>
</protein>
<dbReference type="AlphaFoldDB" id="A0A2W2F2T1"/>